<dbReference type="Pfam" id="PF14559">
    <property type="entry name" value="TPR_19"/>
    <property type="match status" value="2"/>
</dbReference>
<keyword evidence="6" id="KW-1133">Transmembrane helix</keyword>
<reference evidence="12" key="2">
    <citation type="submission" date="2021-01" db="EMBL/GenBank/DDBJ databases">
        <authorList>
            <person name="Schikora-Tamarit M.A."/>
        </authorList>
    </citation>
    <scope>NUCLEOTIDE SEQUENCE</scope>
    <source>
        <strain evidence="12">CBS6341</strain>
    </source>
</reference>
<dbReference type="Proteomes" id="UP000769528">
    <property type="component" value="Unassembled WGS sequence"/>
</dbReference>
<keyword evidence="5 10" id="KW-0802">TPR repeat</keyword>
<accession>A0A9P8P987</accession>
<feature type="repeat" description="TPR" evidence="10">
    <location>
        <begin position="384"/>
        <end position="417"/>
    </location>
</feature>
<keyword evidence="8" id="KW-0472">Membrane</keyword>
<dbReference type="EMBL" id="JAEUBF010001371">
    <property type="protein sequence ID" value="KAH3667933.1"/>
    <property type="molecule type" value="Genomic_DNA"/>
</dbReference>
<keyword evidence="7" id="KW-0496">Mitochondrion</keyword>
<dbReference type="AlphaFoldDB" id="A0A9P8P987"/>
<evidence type="ECO:0000256" key="8">
    <source>
        <dbReference type="ARBA" id="ARBA00023136"/>
    </source>
</evidence>
<evidence type="ECO:0000256" key="1">
    <source>
        <dbReference type="ARBA" id="ARBA00004572"/>
    </source>
</evidence>
<dbReference type="GO" id="GO:0008320">
    <property type="term" value="F:protein transmembrane transporter activity"/>
    <property type="evidence" value="ECO:0007669"/>
    <property type="project" value="TreeGrafter"/>
</dbReference>
<dbReference type="PROSITE" id="PS50005">
    <property type="entry name" value="TPR"/>
    <property type="match status" value="3"/>
</dbReference>
<dbReference type="PANTHER" id="PTHR46208">
    <property type="entry name" value="MITOCHONDRIAL IMPORT RECEPTOR SUBUNIT TOM70"/>
    <property type="match status" value="1"/>
</dbReference>
<proteinExistence type="inferred from homology"/>
<dbReference type="InterPro" id="IPR019734">
    <property type="entry name" value="TPR_rpt"/>
</dbReference>
<comment type="subcellular location">
    <subcellularLocation>
        <location evidence="1">Mitochondrion outer membrane</location>
        <topology evidence="1">Single-pass membrane protein</topology>
    </subcellularLocation>
</comment>
<evidence type="ECO:0000256" key="4">
    <source>
        <dbReference type="ARBA" id="ARBA00022787"/>
    </source>
</evidence>
<evidence type="ECO:0008006" key="14">
    <source>
        <dbReference type="Google" id="ProtNLM"/>
    </source>
</evidence>
<reference evidence="12" key="1">
    <citation type="journal article" date="2021" name="Open Biol.">
        <title>Shared evolutionary footprints suggest mitochondrial oxidative damage underlies multiple complex I losses in fungi.</title>
        <authorList>
            <person name="Schikora-Tamarit M.A."/>
            <person name="Marcet-Houben M."/>
            <person name="Nosek J."/>
            <person name="Gabaldon T."/>
        </authorList>
    </citation>
    <scope>NUCLEOTIDE SEQUENCE</scope>
    <source>
        <strain evidence="12">CBS6341</strain>
    </source>
</reference>
<keyword evidence="4" id="KW-1000">Mitochondrion outer membrane</keyword>
<evidence type="ECO:0000256" key="9">
    <source>
        <dbReference type="ARBA" id="ARBA00038030"/>
    </source>
</evidence>
<name>A0A9P8P987_9ASCO</name>
<feature type="compositionally biased region" description="Basic residues" evidence="11">
    <location>
        <begin position="56"/>
        <end position="67"/>
    </location>
</feature>
<comment type="similarity">
    <text evidence="9">Belongs to the Tom70 family.</text>
</comment>
<dbReference type="OrthoDB" id="2942533at2759"/>
<protein>
    <recommendedName>
        <fullName evidence="14">Mitochondrial import receptor subunit TOM70</fullName>
    </recommendedName>
</protein>
<evidence type="ECO:0000256" key="5">
    <source>
        <dbReference type="ARBA" id="ARBA00022803"/>
    </source>
</evidence>
<evidence type="ECO:0000256" key="10">
    <source>
        <dbReference type="PROSITE-ProRule" id="PRU00339"/>
    </source>
</evidence>
<evidence type="ECO:0000313" key="13">
    <source>
        <dbReference type="Proteomes" id="UP000769528"/>
    </source>
</evidence>
<evidence type="ECO:0000256" key="6">
    <source>
        <dbReference type="ARBA" id="ARBA00022989"/>
    </source>
</evidence>
<evidence type="ECO:0000313" key="12">
    <source>
        <dbReference type="EMBL" id="KAH3667933.1"/>
    </source>
</evidence>
<dbReference type="GO" id="GO:0030150">
    <property type="term" value="P:protein import into mitochondrial matrix"/>
    <property type="evidence" value="ECO:0007669"/>
    <property type="project" value="TreeGrafter"/>
</dbReference>
<dbReference type="PANTHER" id="PTHR46208:SF1">
    <property type="entry name" value="MITOCHONDRIAL IMPORT RECEPTOR SUBUNIT TOM70"/>
    <property type="match status" value="1"/>
</dbReference>
<dbReference type="GO" id="GO:0030943">
    <property type="term" value="F:mitochondrion targeting sequence binding"/>
    <property type="evidence" value="ECO:0007669"/>
    <property type="project" value="TreeGrafter"/>
</dbReference>
<keyword evidence="3" id="KW-0677">Repeat</keyword>
<sequence>MSEFIKKNKVAIIATVSTLGVVAGSYYYYQQQQQQQKQSDLKTDSKSDTKSDSKSNKKSKKSNKKSKSSSLDNKVEKLEQNQYPIDSNGFPNLTKEFIDSLNDVQRDEISLILKEDGNKFFKDKKFEEAIKFYSSALDLIQSEIFYSNRSACYVGLENYEKVIEDTTSALKIKPDYTKCLLRRSNAFEKLEKFEDSMFDLTALTLYGGFNNQSLEQTLDRVLKKHSLKKVEENISKSIHRLPSPTNIGSFFGAFDEEIEIEFINVDDESNGDYFLQNGLNQLKLKTNEGYELADSYFNQAIEKYNQIDDETYRNNKAIAYEYSGIFKFLKADAAGALESIEKSIEIKPRGRSYVFRALIYADKQDFKEAENSFVKAIEISPNSSENYYHRAQLYYLTNQLDKARENFAKAQELNPQNVYSYIQLACIEYRNGEINKAEELFQNAKNKFPINPEIPNYYGEILSDKGDFTQALKQFDIANKLQDALLPKISVGVLPLINKAAILSKSGQNIKESIELLEKAIDLDPKSELAKITLAQLYLQTNEIEKAVVLFEDAADLSRNFEEKLQATSFAEASKIQIRVKNDPILSKKVHEILAQYGAQNL</sequence>
<feature type="repeat" description="TPR" evidence="10">
    <location>
        <begin position="110"/>
        <end position="143"/>
    </location>
</feature>
<dbReference type="InterPro" id="IPR011990">
    <property type="entry name" value="TPR-like_helical_dom_sf"/>
</dbReference>
<feature type="repeat" description="TPR" evidence="10">
    <location>
        <begin position="350"/>
        <end position="383"/>
    </location>
</feature>
<dbReference type="GO" id="GO:0045039">
    <property type="term" value="P:protein insertion into mitochondrial inner membrane"/>
    <property type="evidence" value="ECO:0007669"/>
    <property type="project" value="TreeGrafter"/>
</dbReference>
<dbReference type="GO" id="GO:0005741">
    <property type="term" value="C:mitochondrial outer membrane"/>
    <property type="evidence" value="ECO:0007669"/>
    <property type="project" value="UniProtKB-SubCell"/>
</dbReference>
<dbReference type="SUPFAM" id="SSF48452">
    <property type="entry name" value="TPR-like"/>
    <property type="match status" value="2"/>
</dbReference>
<dbReference type="SMART" id="SM00028">
    <property type="entry name" value="TPR"/>
    <property type="match status" value="7"/>
</dbReference>
<organism evidence="12 13">
    <name type="scientific">Wickerhamomyces mucosus</name>
    <dbReference type="NCBI Taxonomy" id="1378264"/>
    <lineage>
        <taxon>Eukaryota</taxon>
        <taxon>Fungi</taxon>
        <taxon>Dikarya</taxon>
        <taxon>Ascomycota</taxon>
        <taxon>Saccharomycotina</taxon>
        <taxon>Saccharomycetes</taxon>
        <taxon>Phaffomycetales</taxon>
        <taxon>Wickerhamomycetaceae</taxon>
        <taxon>Wickerhamomyces</taxon>
    </lineage>
</organism>
<evidence type="ECO:0000256" key="3">
    <source>
        <dbReference type="ARBA" id="ARBA00022737"/>
    </source>
</evidence>
<comment type="caution">
    <text evidence="12">The sequence shown here is derived from an EMBL/GenBank/DDBJ whole genome shotgun (WGS) entry which is preliminary data.</text>
</comment>
<evidence type="ECO:0000256" key="7">
    <source>
        <dbReference type="ARBA" id="ARBA00023128"/>
    </source>
</evidence>
<dbReference type="Gene3D" id="1.25.40.10">
    <property type="entry name" value="Tetratricopeptide repeat domain"/>
    <property type="match status" value="2"/>
</dbReference>
<evidence type="ECO:0000256" key="11">
    <source>
        <dbReference type="SAM" id="MobiDB-lite"/>
    </source>
</evidence>
<evidence type="ECO:0000256" key="2">
    <source>
        <dbReference type="ARBA" id="ARBA00022692"/>
    </source>
</evidence>
<feature type="compositionally biased region" description="Basic and acidic residues" evidence="11">
    <location>
        <begin position="39"/>
        <end position="55"/>
    </location>
</feature>
<keyword evidence="2" id="KW-0812">Transmembrane</keyword>
<keyword evidence="13" id="KW-1185">Reference proteome</keyword>
<gene>
    <name evidence="12" type="ORF">WICMUC_005146</name>
</gene>
<feature type="region of interest" description="Disordered" evidence="11">
    <location>
        <begin position="33"/>
        <end position="73"/>
    </location>
</feature>